<dbReference type="EMBL" id="CAIIXF020000001">
    <property type="protein sequence ID" value="CAH1775246.1"/>
    <property type="molecule type" value="Genomic_DNA"/>
</dbReference>
<dbReference type="OrthoDB" id="10002384at2759"/>
<name>A0A8S4N1P9_OWEFU</name>
<feature type="compositionally biased region" description="Polar residues" evidence="1">
    <location>
        <begin position="596"/>
        <end position="607"/>
    </location>
</feature>
<feature type="region of interest" description="Disordered" evidence="1">
    <location>
        <begin position="64"/>
        <end position="83"/>
    </location>
</feature>
<reference evidence="2" key="1">
    <citation type="submission" date="2022-03" db="EMBL/GenBank/DDBJ databases">
        <authorList>
            <person name="Martin C."/>
        </authorList>
    </citation>
    <scope>NUCLEOTIDE SEQUENCE</scope>
</reference>
<dbReference type="AlphaFoldDB" id="A0A8S4N1P9"/>
<organism evidence="2 3">
    <name type="scientific">Owenia fusiformis</name>
    <name type="common">Polychaete worm</name>
    <dbReference type="NCBI Taxonomy" id="6347"/>
    <lineage>
        <taxon>Eukaryota</taxon>
        <taxon>Metazoa</taxon>
        <taxon>Spiralia</taxon>
        <taxon>Lophotrochozoa</taxon>
        <taxon>Annelida</taxon>
        <taxon>Polychaeta</taxon>
        <taxon>Sedentaria</taxon>
        <taxon>Canalipalpata</taxon>
        <taxon>Sabellida</taxon>
        <taxon>Oweniida</taxon>
        <taxon>Oweniidae</taxon>
        <taxon>Owenia</taxon>
    </lineage>
</organism>
<evidence type="ECO:0000313" key="2">
    <source>
        <dbReference type="EMBL" id="CAH1775246.1"/>
    </source>
</evidence>
<feature type="region of interest" description="Disordered" evidence="1">
    <location>
        <begin position="21"/>
        <end position="54"/>
    </location>
</feature>
<accession>A0A8S4N1P9</accession>
<keyword evidence="3" id="KW-1185">Reference proteome</keyword>
<evidence type="ECO:0000313" key="3">
    <source>
        <dbReference type="Proteomes" id="UP000749559"/>
    </source>
</evidence>
<feature type="compositionally biased region" description="Polar residues" evidence="1">
    <location>
        <begin position="313"/>
        <end position="335"/>
    </location>
</feature>
<dbReference type="PANTHER" id="PTHR34831">
    <property type="entry name" value="MIGRATION AND INVASION-INHIBITORY PROTEIN"/>
    <property type="match status" value="1"/>
</dbReference>
<feature type="compositionally biased region" description="Polar residues" evidence="1">
    <location>
        <begin position="29"/>
        <end position="39"/>
    </location>
</feature>
<gene>
    <name evidence="2" type="ORF">OFUS_LOCUS2574</name>
</gene>
<feature type="compositionally biased region" description="Basic and acidic residues" evidence="1">
    <location>
        <begin position="250"/>
        <end position="266"/>
    </location>
</feature>
<dbReference type="Pfam" id="PF15734">
    <property type="entry name" value="MIIP"/>
    <property type="match status" value="1"/>
</dbReference>
<sequence>MMENLRSKNLDLLRKLQHGQQKLKLKLSPRSNKTTSRILNSDRRSNKNAPNTPASARRKLEALKKHHLHSSHHRKALSEDNNQKNLESSLLNAYESALAGSPDLRNFKAMSSTPKFDLRTKRITSPKFRIGVRHSPKIPFSKLSLKEKLKIEDENLVKVTPPRPTKPTIDTPKSILKKRKIIDDNIVVDSKFDHGDLSKSNRNKRGLNFSYSNIDDSVYIPPSRSTEKKRKVSPKKVHYQANSFPMTLRSRLEPDNHDDRLNDPGNDRSYSTMVRNLSQDPKSILLSTGVKTPKKTPNKVHFKNFRNSSQDCANSSHDVSRQHSFCSPANTSLTGSARRRSARLQQRDGQQPLLGYDFIAGMLDNTKTFSDFPDDYFENLKEFRRVNKEDCVSSARGSTSAPPAPEPISPDVEPLEHTCIHGYTVNKRLFTVPMNTNEEGKSRCPICNKERKDPNSESPAFVRISIPRSTLLTPYRVKPHRRKSYDPTDSCALSEHCLAGWECSKPSMLPRASTVDLRQAADGIKTKLSTTLLEAEILAKDSTKQYRVPIATPSPRNTMYDLRSNNSIITDDLLNTTHSLRYQMQRMEQDRKIRNKINQSRNHSMKL</sequence>
<dbReference type="PANTHER" id="PTHR34831:SF1">
    <property type="entry name" value="MIGRATION AND INVASION-INHIBITORY PROTEIN"/>
    <property type="match status" value="1"/>
</dbReference>
<proteinExistence type="predicted"/>
<dbReference type="InterPro" id="IPR031466">
    <property type="entry name" value="MIIP"/>
</dbReference>
<comment type="caution">
    <text evidence="2">The sequence shown here is derived from an EMBL/GenBank/DDBJ whole genome shotgun (WGS) entry which is preliminary data.</text>
</comment>
<feature type="region of interest" description="Disordered" evidence="1">
    <location>
        <begin position="313"/>
        <end position="347"/>
    </location>
</feature>
<dbReference type="Proteomes" id="UP000749559">
    <property type="component" value="Unassembled WGS sequence"/>
</dbReference>
<protein>
    <submittedName>
        <fullName evidence="2">Uncharacterized protein</fullName>
    </submittedName>
</protein>
<dbReference type="GO" id="GO:0030336">
    <property type="term" value="P:negative regulation of cell migration"/>
    <property type="evidence" value="ECO:0007669"/>
    <property type="project" value="InterPro"/>
</dbReference>
<evidence type="ECO:0000256" key="1">
    <source>
        <dbReference type="SAM" id="MobiDB-lite"/>
    </source>
</evidence>
<feature type="region of interest" description="Disordered" evidence="1">
    <location>
        <begin position="587"/>
        <end position="607"/>
    </location>
</feature>
<feature type="region of interest" description="Disordered" evidence="1">
    <location>
        <begin position="247"/>
        <end position="269"/>
    </location>
</feature>
<dbReference type="GO" id="GO:0010972">
    <property type="term" value="P:negative regulation of G2/M transition of mitotic cell cycle"/>
    <property type="evidence" value="ECO:0007669"/>
    <property type="project" value="InterPro"/>
</dbReference>
<feature type="compositionally biased region" description="Basic residues" evidence="1">
    <location>
        <begin position="64"/>
        <end position="75"/>
    </location>
</feature>